<comment type="caution">
    <text evidence="3">The sequence shown here is derived from an EMBL/GenBank/DDBJ whole genome shotgun (WGS) entry which is preliminary data.</text>
</comment>
<proteinExistence type="predicted"/>
<keyword evidence="4" id="KW-1185">Reference proteome</keyword>
<feature type="domain" description="PepSY" evidence="2">
    <location>
        <begin position="4"/>
        <end position="72"/>
    </location>
</feature>
<feature type="chain" id="PRO_5020810875" evidence="1">
    <location>
        <begin position="20"/>
        <end position="83"/>
    </location>
</feature>
<dbReference type="OrthoDB" id="583390at2"/>
<protein>
    <submittedName>
        <fullName evidence="3">YpeB-like protein with putative protease inhibitory function</fullName>
    </submittedName>
</protein>
<dbReference type="EMBL" id="SLVM01000016">
    <property type="protein sequence ID" value="TCM82616.1"/>
    <property type="molecule type" value="Genomic_DNA"/>
</dbReference>
<dbReference type="InterPro" id="IPR025711">
    <property type="entry name" value="PepSY"/>
</dbReference>
<name>A0A4R1YSK8_9RHOB</name>
<keyword evidence="1" id="KW-0732">Signal</keyword>
<feature type="signal peptide" evidence="1">
    <location>
        <begin position="1"/>
        <end position="19"/>
    </location>
</feature>
<dbReference type="Pfam" id="PF13670">
    <property type="entry name" value="PepSY_2"/>
    <property type="match status" value="1"/>
</dbReference>
<dbReference type="Proteomes" id="UP000295277">
    <property type="component" value="Unassembled WGS sequence"/>
</dbReference>
<evidence type="ECO:0000259" key="2">
    <source>
        <dbReference type="Pfam" id="PF13670"/>
    </source>
</evidence>
<accession>A0A4R1YSK8</accession>
<organism evidence="3 4">
    <name type="scientific">Rhodovulum steppense</name>
    <dbReference type="NCBI Taxonomy" id="540251"/>
    <lineage>
        <taxon>Bacteria</taxon>
        <taxon>Pseudomonadati</taxon>
        <taxon>Pseudomonadota</taxon>
        <taxon>Alphaproteobacteria</taxon>
        <taxon>Rhodobacterales</taxon>
        <taxon>Paracoccaceae</taxon>
        <taxon>Rhodovulum</taxon>
    </lineage>
</organism>
<evidence type="ECO:0000313" key="4">
    <source>
        <dbReference type="Proteomes" id="UP000295277"/>
    </source>
</evidence>
<dbReference type="AlphaFoldDB" id="A0A4R1YSK8"/>
<evidence type="ECO:0000256" key="1">
    <source>
        <dbReference type="SAM" id="SignalP"/>
    </source>
</evidence>
<reference evidence="3 4" key="1">
    <citation type="submission" date="2019-03" db="EMBL/GenBank/DDBJ databases">
        <title>Genomic Encyclopedia of Type Strains, Phase IV (KMG-IV): sequencing the most valuable type-strain genomes for metagenomic binning, comparative biology and taxonomic classification.</title>
        <authorList>
            <person name="Goeker M."/>
        </authorList>
    </citation>
    <scope>NUCLEOTIDE SEQUENCE [LARGE SCALE GENOMIC DNA]</scope>
    <source>
        <strain evidence="3 4">DSM 21153</strain>
    </source>
</reference>
<sequence>MRRLIAIAALILAPGLAMADDEVPAEVVEQIMAMLAEMQCEMDPSDIEAEDDGGYELDDVFCIDGQYDIELDADLQITERRKE</sequence>
<evidence type="ECO:0000313" key="3">
    <source>
        <dbReference type="EMBL" id="TCM82616.1"/>
    </source>
</evidence>
<gene>
    <name evidence="3" type="ORF">EV216_11671</name>
</gene>